<organism evidence="6 7">
    <name type="scientific">Phytohabitans flavus</name>
    <dbReference type="NCBI Taxonomy" id="1076124"/>
    <lineage>
        <taxon>Bacteria</taxon>
        <taxon>Bacillati</taxon>
        <taxon>Actinomycetota</taxon>
        <taxon>Actinomycetes</taxon>
        <taxon>Micromonosporales</taxon>
        <taxon>Micromonosporaceae</taxon>
    </lineage>
</organism>
<dbReference type="PANTHER" id="PTHR30055:SF234">
    <property type="entry name" value="HTH-TYPE TRANSCRIPTIONAL REGULATOR BETI"/>
    <property type="match status" value="1"/>
</dbReference>
<dbReference type="Gene3D" id="1.10.357.10">
    <property type="entry name" value="Tetracycline Repressor, domain 2"/>
    <property type="match status" value="1"/>
</dbReference>
<gene>
    <name evidence="6" type="ORF">Pflav_058120</name>
</gene>
<sequence length="183" mass="18689">MSAAGDRPLRADARRNRARVLDAADEIFATKGVGASTEEVAKRAGVGVGTVFRHFPTKEALLEAVLVARFGRLAEEARGLVGADDAGAAFFGFLAAVVDQSASKNAFAGALAQAGVDVEAALGRAGAELWEALGVLLTRAQAAGAVRPDAQVDQVVAVLVGASRAADYAPSAVPLILDGLRPR</sequence>
<dbReference type="PROSITE" id="PS50977">
    <property type="entry name" value="HTH_TETR_2"/>
    <property type="match status" value="1"/>
</dbReference>
<dbReference type="KEGG" id="pfla:Pflav_058120"/>
<keyword evidence="3" id="KW-0804">Transcription</keyword>
<dbReference type="GO" id="GO:0003700">
    <property type="term" value="F:DNA-binding transcription factor activity"/>
    <property type="evidence" value="ECO:0007669"/>
    <property type="project" value="TreeGrafter"/>
</dbReference>
<evidence type="ECO:0000259" key="5">
    <source>
        <dbReference type="PROSITE" id="PS50977"/>
    </source>
</evidence>
<reference evidence="6 7" key="1">
    <citation type="submission" date="2020-03" db="EMBL/GenBank/DDBJ databases">
        <title>Whole genome shotgun sequence of Phytohabitans flavus NBRC 107702.</title>
        <authorList>
            <person name="Komaki H."/>
            <person name="Tamura T."/>
        </authorList>
    </citation>
    <scope>NUCLEOTIDE SEQUENCE [LARGE SCALE GENOMIC DNA]</scope>
    <source>
        <strain evidence="6 7">NBRC 107702</strain>
    </source>
</reference>
<dbReference type="InterPro" id="IPR001647">
    <property type="entry name" value="HTH_TetR"/>
</dbReference>
<dbReference type="Pfam" id="PF00440">
    <property type="entry name" value="TetR_N"/>
    <property type="match status" value="1"/>
</dbReference>
<feature type="DNA-binding region" description="H-T-H motif" evidence="4">
    <location>
        <begin position="36"/>
        <end position="55"/>
    </location>
</feature>
<dbReference type="InterPro" id="IPR023772">
    <property type="entry name" value="DNA-bd_HTH_TetR-type_CS"/>
</dbReference>
<dbReference type="Pfam" id="PF21597">
    <property type="entry name" value="TetR_C_43"/>
    <property type="match status" value="1"/>
</dbReference>
<dbReference type="InterPro" id="IPR050109">
    <property type="entry name" value="HTH-type_TetR-like_transc_reg"/>
</dbReference>
<evidence type="ECO:0000256" key="3">
    <source>
        <dbReference type="ARBA" id="ARBA00023163"/>
    </source>
</evidence>
<accession>A0A6F8XZW2</accession>
<evidence type="ECO:0000256" key="4">
    <source>
        <dbReference type="PROSITE-ProRule" id="PRU00335"/>
    </source>
</evidence>
<evidence type="ECO:0000313" key="7">
    <source>
        <dbReference type="Proteomes" id="UP000502508"/>
    </source>
</evidence>
<keyword evidence="1" id="KW-0805">Transcription regulation</keyword>
<dbReference type="PANTHER" id="PTHR30055">
    <property type="entry name" value="HTH-TYPE TRANSCRIPTIONAL REGULATOR RUTR"/>
    <property type="match status" value="1"/>
</dbReference>
<dbReference type="AlphaFoldDB" id="A0A6F8XZW2"/>
<dbReference type="PRINTS" id="PR00455">
    <property type="entry name" value="HTHTETR"/>
</dbReference>
<dbReference type="GO" id="GO:0000976">
    <property type="term" value="F:transcription cis-regulatory region binding"/>
    <property type="evidence" value="ECO:0007669"/>
    <property type="project" value="TreeGrafter"/>
</dbReference>
<keyword evidence="7" id="KW-1185">Reference proteome</keyword>
<feature type="domain" description="HTH tetR-type" evidence="5">
    <location>
        <begin position="14"/>
        <end position="73"/>
    </location>
</feature>
<reference evidence="6 7" key="2">
    <citation type="submission" date="2020-03" db="EMBL/GenBank/DDBJ databases">
        <authorList>
            <person name="Ichikawa N."/>
            <person name="Kimura A."/>
            <person name="Kitahashi Y."/>
            <person name="Uohara A."/>
        </authorList>
    </citation>
    <scope>NUCLEOTIDE SEQUENCE [LARGE SCALE GENOMIC DNA]</scope>
    <source>
        <strain evidence="6 7">NBRC 107702</strain>
    </source>
</reference>
<dbReference type="InterPro" id="IPR049445">
    <property type="entry name" value="TetR_SbtR-like_C"/>
</dbReference>
<dbReference type="SUPFAM" id="SSF46689">
    <property type="entry name" value="Homeodomain-like"/>
    <property type="match status" value="1"/>
</dbReference>
<dbReference type="Proteomes" id="UP000502508">
    <property type="component" value="Chromosome"/>
</dbReference>
<proteinExistence type="predicted"/>
<dbReference type="InterPro" id="IPR036271">
    <property type="entry name" value="Tet_transcr_reg_TetR-rel_C_sf"/>
</dbReference>
<dbReference type="RefSeq" id="WP_377307963.1">
    <property type="nucleotide sequence ID" value="NZ_JBHTHL010000001.1"/>
</dbReference>
<dbReference type="PROSITE" id="PS01081">
    <property type="entry name" value="HTH_TETR_1"/>
    <property type="match status" value="1"/>
</dbReference>
<keyword evidence="2 4" id="KW-0238">DNA-binding</keyword>
<evidence type="ECO:0000313" key="6">
    <source>
        <dbReference type="EMBL" id="BCB79402.1"/>
    </source>
</evidence>
<evidence type="ECO:0000256" key="1">
    <source>
        <dbReference type="ARBA" id="ARBA00023015"/>
    </source>
</evidence>
<protein>
    <submittedName>
        <fullName evidence="6">TetR family transcriptional regulator</fullName>
    </submittedName>
</protein>
<name>A0A6F8XZW2_9ACTN</name>
<evidence type="ECO:0000256" key="2">
    <source>
        <dbReference type="ARBA" id="ARBA00023125"/>
    </source>
</evidence>
<dbReference type="SUPFAM" id="SSF48498">
    <property type="entry name" value="Tetracyclin repressor-like, C-terminal domain"/>
    <property type="match status" value="1"/>
</dbReference>
<dbReference type="EMBL" id="AP022870">
    <property type="protein sequence ID" value="BCB79402.1"/>
    <property type="molecule type" value="Genomic_DNA"/>
</dbReference>
<dbReference type="InterPro" id="IPR009057">
    <property type="entry name" value="Homeodomain-like_sf"/>
</dbReference>